<feature type="domain" description="F-box" evidence="1">
    <location>
        <begin position="380"/>
        <end position="420"/>
    </location>
</feature>
<dbReference type="Pfam" id="PF03478">
    <property type="entry name" value="Beta-prop_KIB1-4"/>
    <property type="match status" value="3"/>
</dbReference>
<evidence type="ECO:0000313" key="3">
    <source>
        <dbReference type="Proteomes" id="UP000626092"/>
    </source>
</evidence>
<keyword evidence="3" id="KW-1185">Reference proteome</keyword>
<dbReference type="AlphaFoldDB" id="A0A834HC51"/>
<reference evidence="2" key="1">
    <citation type="submission" date="2019-11" db="EMBL/GenBank/DDBJ databases">
        <authorList>
            <person name="Liu Y."/>
            <person name="Hou J."/>
            <person name="Li T.-Q."/>
            <person name="Guan C.-H."/>
            <person name="Wu X."/>
            <person name="Wu H.-Z."/>
            <person name="Ling F."/>
            <person name="Zhang R."/>
            <person name="Shi X.-G."/>
            <person name="Ren J.-P."/>
            <person name="Chen E.-F."/>
            <person name="Sun J.-M."/>
        </authorList>
    </citation>
    <scope>NUCLEOTIDE SEQUENCE</scope>
    <source>
        <strain evidence="2">Adult_tree_wgs_1</strain>
        <tissue evidence="2">Leaves</tissue>
    </source>
</reference>
<dbReference type="OrthoDB" id="1519185at2759"/>
<gene>
    <name evidence="2" type="ORF">RHSIM_Rhsim02G0225500</name>
</gene>
<organism evidence="2 3">
    <name type="scientific">Rhododendron simsii</name>
    <name type="common">Sims's rhododendron</name>
    <dbReference type="NCBI Taxonomy" id="118357"/>
    <lineage>
        <taxon>Eukaryota</taxon>
        <taxon>Viridiplantae</taxon>
        <taxon>Streptophyta</taxon>
        <taxon>Embryophyta</taxon>
        <taxon>Tracheophyta</taxon>
        <taxon>Spermatophyta</taxon>
        <taxon>Magnoliopsida</taxon>
        <taxon>eudicotyledons</taxon>
        <taxon>Gunneridae</taxon>
        <taxon>Pentapetalae</taxon>
        <taxon>asterids</taxon>
        <taxon>Ericales</taxon>
        <taxon>Ericaceae</taxon>
        <taxon>Ericoideae</taxon>
        <taxon>Rhodoreae</taxon>
        <taxon>Rhododendron</taxon>
    </lineage>
</organism>
<dbReference type="Gene3D" id="1.20.1280.50">
    <property type="match status" value="1"/>
</dbReference>
<dbReference type="InterPro" id="IPR005174">
    <property type="entry name" value="KIB1-4_b-propeller"/>
</dbReference>
<protein>
    <recommendedName>
        <fullName evidence="1">F-box domain-containing protein</fullName>
    </recommendedName>
</protein>
<feature type="domain" description="F-box" evidence="1">
    <location>
        <begin position="7"/>
        <end position="47"/>
    </location>
</feature>
<name>A0A834HC51_RHOSS</name>
<sequence length="686" mass="77721">MGKWAELPEDILVLIAKQITLFEDFLFFSGVCRSWRSVAVNDNFKGSEQIPWLMLCDKDKPDEHQFVSVRKGGVIRTVHLPEARGKRCLETLGWLVTTSEDGDINLLHPFTRVQINLPHISTFEYYSARRNKYLSFINKAVLSSRPEDGKDYVLMVIYASGHAGRGHLAFWRSRDKSWILVNIVWFYDINFYNGLCYGVTGSGTVHAFDVLGPNPTVPLVVGYGPGNEYSAVLKQPYIVELAGVVLIVHRVFRIVSPSILLEEDPCVFDNKDESRVDYETCGFTVFEVGSSEKGKGVEKTSLGDNALFLGDNVPISVDASRFQGIKANCIYYTDSFKRGGNFMGIYNMEDGSLSPCYEGETSSILSAYHQQKKMGNWAELPEVLLVLTAKRITLLEDILSFSGVCRSWRSVSINNKFKGSEQIPWLMLFDKDKPDELQFISLRKGGVIRIVNLPEARGKRCLETLGWLVTISKDGHINLLHSFTRVQINLPHVTTLKDYHNYKMRNHMSIIRKAVLSSRPEEGKDYVLVVLNGCSRCLAFWRPEDKYWSAIHPSSCSFVDINFYEEPCYGVINRRGSVLAFDVWGPNWTWEWHVEINSNKKGKFMENMSLGNNALFLGDNAAVSVDASRFPGIKANCIYYTENLRREGGKDIGIYNEEDGSLKPCYEGAESLNFICQPLWVHPSSF</sequence>
<evidence type="ECO:0000259" key="1">
    <source>
        <dbReference type="SMART" id="SM00256"/>
    </source>
</evidence>
<dbReference type="Proteomes" id="UP000626092">
    <property type="component" value="Unassembled WGS sequence"/>
</dbReference>
<accession>A0A834HC51</accession>
<dbReference type="SMART" id="SM00256">
    <property type="entry name" value="FBOX"/>
    <property type="match status" value="2"/>
</dbReference>
<proteinExistence type="predicted"/>
<dbReference type="Pfam" id="PF00646">
    <property type="entry name" value="F-box"/>
    <property type="match status" value="2"/>
</dbReference>
<evidence type="ECO:0000313" key="2">
    <source>
        <dbReference type="EMBL" id="KAF7151204.1"/>
    </source>
</evidence>
<dbReference type="EMBL" id="WJXA01000002">
    <property type="protein sequence ID" value="KAF7151204.1"/>
    <property type="molecule type" value="Genomic_DNA"/>
</dbReference>
<dbReference type="PANTHER" id="PTHR44259:SF108">
    <property type="entry name" value="F-BOX PROTEIN SKIP23-LIKE"/>
    <property type="match status" value="1"/>
</dbReference>
<dbReference type="InterPro" id="IPR050942">
    <property type="entry name" value="F-box_BR-signaling"/>
</dbReference>
<dbReference type="InterPro" id="IPR001810">
    <property type="entry name" value="F-box_dom"/>
</dbReference>
<dbReference type="PANTHER" id="PTHR44259">
    <property type="entry name" value="OS07G0183000 PROTEIN-RELATED"/>
    <property type="match status" value="1"/>
</dbReference>
<comment type="caution">
    <text evidence="2">The sequence shown here is derived from an EMBL/GenBank/DDBJ whole genome shotgun (WGS) entry which is preliminary data.</text>
</comment>